<keyword evidence="4" id="KW-1185">Reference proteome</keyword>
<protein>
    <recommendedName>
        <fullName evidence="2">ubiquitinyl hydrolase 1</fullName>
        <ecNumber evidence="2">3.4.19.12</ecNumber>
    </recommendedName>
</protein>
<comment type="catalytic activity">
    <reaction evidence="1">
        <text>Thiol-dependent hydrolysis of ester, thioester, amide, peptide and isopeptide bonds formed by the C-terminal Gly of ubiquitin (a 76-residue protein attached to proteins as an intracellular targeting signal).</text>
        <dbReference type="EC" id="3.4.19.12"/>
    </reaction>
</comment>
<dbReference type="Pfam" id="PF00443">
    <property type="entry name" value="UCH"/>
    <property type="match status" value="1"/>
</dbReference>
<dbReference type="InterPro" id="IPR028889">
    <property type="entry name" value="USP"/>
</dbReference>
<dbReference type="PANTHER" id="PTHR21646">
    <property type="entry name" value="UBIQUITIN CARBOXYL-TERMINAL HYDROLASE"/>
    <property type="match status" value="1"/>
</dbReference>
<dbReference type="InterPro" id="IPR018200">
    <property type="entry name" value="USP_CS"/>
</dbReference>
<organism evidence="4 5">
    <name type="scientific">Octopus sinensis</name>
    <name type="common">East Asian common octopus</name>
    <dbReference type="NCBI Taxonomy" id="2607531"/>
    <lineage>
        <taxon>Eukaryota</taxon>
        <taxon>Metazoa</taxon>
        <taxon>Spiralia</taxon>
        <taxon>Lophotrochozoa</taxon>
        <taxon>Mollusca</taxon>
        <taxon>Cephalopoda</taxon>
        <taxon>Coleoidea</taxon>
        <taxon>Octopodiformes</taxon>
        <taxon>Octopoda</taxon>
        <taxon>Incirrata</taxon>
        <taxon>Octopodidae</taxon>
        <taxon>Octopus</taxon>
    </lineage>
</organism>
<gene>
    <name evidence="5" type="primary">LOC118761286</name>
</gene>
<evidence type="ECO:0000259" key="3">
    <source>
        <dbReference type="PROSITE" id="PS50235"/>
    </source>
</evidence>
<dbReference type="InterPro" id="IPR001394">
    <property type="entry name" value="Peptidase_C19_UCH"/>
</dbReference>
<accession>A0A7E6EJA1</accession>
<dbReference type="EC" id="3.4.19.12" evidence="2"/>
<dbReference type="Proteomes" id="UP000515154">
    <property type="component" value="Unplaced"/>
</dbReference>
<reference evidence="5" key="1">
    <citation type="submission" date="2025-08" db="UniProtKB">
        <authorList>
            <consortium name="RefSeq"/>
        </authorList>
    </citation>
    <scope>IDENTIFICATION</scope>
</reference>
<dbReference type="SUPFAM" id="SSF54001">
    <property type="entry name" value="Cysteine proteinases"/>
    <property type="match status" value="2"/>
</dbReference>
<dbReference type="InterPro" id="IPR050185">
    <property type="entry name" value="Ub_carboxyl-term_hydrolase"/>
</dbReference>
<dbReference type="RefSeq" id="XP_036354957.1">
    <property type="nucleotide sequence ID" value="XM_036499064.1"/>
</dbReference>
<feature type="domain" description="USP" evidence="3">
    <location>
        <begin position="1"/>
        <end position="147"/>
    </location>
</feature>
<proteinExistence type="predicted"/>
<dbReference type="Gene3D" id="3.90.70.10">
    <property type="entry name" value="Cysteine proteinases"/>
    <property type="match status" value="2"/>
</dbReference>
<dbReference type="AlphaFoldDB" id="A0A7E6EJA1"/>
<evidence type="ECO:0000313" key="5">
    <source>
        <dbReference type="RefSeq" id="XP_036354957.1"/>
    </source>
</evidence>
<name>A0A7E6EJA1_9MOLL</name>
<dbReference type="InterPro" id="IPR038765">
    <property type="entry name" value="Papain-like_cys_pep_sf"/>
</dbReference>
<dbReference type="PROSITE" id="PS50235">
    <property type="entry name" value="USP_3"/>
    <property type="match status" value="1"/>
</dbReference>
<dbReference type="GO" id="GO:0004843">
    <property type="term" value="F:cysteine-type deubiquitinase activity"/>
    <property type="evidence" value="ECO:0007669"/>
    <property type="project" value="UniProtKB-EC"/>
</dbReference>
<dbReference type="KEGG" id="osn:118761286"/>
<dbReference type="PROSITE" id="PS00973">
    <property type="entry name" value="USP_2"/>
    <property type="match status" value="1"/>
</dbReference>
<evidence type="ECO:0000313" key="4">
    <source>
        <dbReference type="Proteomes" id="UP000515154"/>
    </source>
</evidence>
<evidence type="ECO:0000256" key="2">
    <source>
        <dbReference type="ARBA" id="ARBA00012759"/>
    </source>
</evidence>
<sequence>MDDGNDYDILQELNVSQNENCYMNSVLQCLVNTPRVAKDCLLRPELSEIQFNGSLEECSIFYSSLAFCELVKEMWSSSTSGPCCPRDFKMEINMKLRKFIEGNNTLRYNLYGVINHYGSLNSGHYTAFCRSCNSSDIWFLLNDSRFY</sequence>
<evidence type="ECO:0000256" key="1">
    <source>
        <dbReference type="ARBA" id="ARBA00000707"/>
    </source>
</evidence>
<dbReference type="GO" id="GO:0016579">
    <property type="term" value="P:protein deubiquitination"/>
    <property type="evidence" value="ECO:0007669"/>
    <property type="project" value="InterPro"/>
</dbReference>